<sequence>MSEAGPWIEAIVLFQTIRGGNQPAAKQLMDSSADKEQMVDGLMSLLGVFLKGKDPSELDRFLVAAHRFTPPPGFGTRPYLPPLS</sequence>
<reference evidence="2" key="1">
    <citation type="journal article" date="2019" name="Int. J. Syst. Evol. Microbiol.">
        <title>The Global Catalogue of Microorganisms (GCM) 10K type strain sequencing project: providing services to taxonomists for standard genome sequencing and annotation.</title>
        <authorList>
            <consortium name="The Broad Institute Genomics Platform"/>
            <consortium name="The Broad Institute Genome Sequencing Center for Infectious Disease"/>
            <person name="Wu L."/>
            <person name="Ma J."/>
        </authorList>
    </citation>
    <scope>NUCLEOTIDE SEQUENCE [LARGE SCALE GENOMIC DNA]</scope>
    <source>
        <strain evidence="2">JCM 18952</strain>
    </source>
</reference>
<dbReference type="RefSeq" id="WP_210102349.1">
    <property type="nucleotide sequence ID" value="NZ_BAABLK010000090.1"/>
</dbReference>
<evidence type="ECO:0000313" key="1">
    <source>
        <dbReference type="EMBL" id="GAA5228816.1"/>
    </source>
</evidence>
<dbReference type="Proteomes" id="UP001501257">
    <property type="component" value="Unassembled WGS sequence"/>
</dbReference>
<comment type="caution">
    <text evidence="1">The sequence shown here is derived from an EMBL/GenBank/DDBJ whole genome shotgun (WGS) entry which is preliminary data.</text>
</comment>
<name>A0ABP9TQ35_9MICC</name>
<accession>A0ABP9TQ35</accession>
<dbReference type="EMBL" id="BAABLK010000090">
    <property type="protein sequence ID" value="GAA5228816.1"/>
    <property type="molecule type" value="Genomic_DNA"/>
</dbReference>
<protein>
    <submittedName>
        <fullName evidence="1">Uncharacterized protein</fullName>
    </submittedName>
</protein>
<keyword evidence="2" id="KW-1185">Reference proteome</keyword>
<evidence type="ECO:0000313" key="2">
    <source>
        <dbReference type="Proteomes" id="UP001501257"/>
    </source>
</evidence>
<organism evidence="1 2">
    <name type="scientific">Paeniglutamicibacter antarcticus</name>
    <dbReference type="NCBI Taxonomy" id="494023"/>
    <lineage>
        <taxon>Bacteria</taxon>
        <taxon>Bacillati</taxon>
        <taxon>Actinomycetota</taxon>
        <taxon>Actinomycetes</taxon>
        <taxon>Micrococcales</taxon>
        <taxon>Micrococcaceae</taxon>
        <taxon>Paeniglutamicibacter</taxon>
    </lineage>
</organism>
<gene>
    <name evidence="1" type="ORF">GCM10025778_33550</name>
</gene>
<proteinExistence type="predicted"/>